<accession>A0A0C2JFJ7</accession>
<sequence>MESWTVLGSIIKPSKMRPALVQKFKTFVFNEYSKFLSVHDDQLISVDASCKFQYGSSLSFIRREFSHVVKSVSDSPEYGFLEYSKETIGLGFWVAPGDDRFNI</sequence>
<keyword evidence="2" id="KW-1185">Reference proteome</keyword>
<comment type="caution">
    <text evidence="1">The sequence shown here is derived from an EMBL/GenBank/DDBJ whole genome shotgun (WGS) entry which is preliminary data.</text>
</comment>
<dbReference type="Proteomes" id="UP000031668">
    <property type="component" value="Unassembled WGS sequence"/>
</dbReference>
<reference evidence="1 2" key="1">
    <citation type="journal article" date="2014" name="Genome Biol. Evol.">
        <title>The genome of the myxosporean Thelohanellus kitauei shows adaptations to nutrient acquisition within its fish host.</title>
        <authorList>
            <person name="Yang Y."/>
            <person name="Xiong J."/>
            <person name="Zhou Z."/>
            <person name="Huo F."/>
            <person name="Miao W."/>
            <person name="Ran C."/>
            <person name="Liu Y."/>
            <person name="Zhang J."/>
            <person name="Feng J."/>
            <person name="Wang M."/>
            <person name="Wang M."/>
            <person name="Wang L."/>
            <person name="Yao B."/>
        </authorList>
    </citation>
    <scope>NUCLEOTIDE SEQUENCE [LARGE SCALE GENOMIC DNA]</scope>
    <source>
        <strain evidence="1">Wuqing</strain>
    </source>
</reference>
<gene>
    <name evidence="1" type="ORF">RF11_08584</name>
</gene>
<proteinExistence type="predicted"/>
<organism evidence="1 2">
    <name type="scientific">Thelohanellus kitauei</name>
    <name type="common">Myxosporean</name>
    <dbReference type="NCBI Taxonomy" id="669202"/>
    <lineage>
        <taxon>Eukaryota</taxon>
        <taxon>Metazoa</taxon>
        <taxon>Cnidaria</taxon>
        <taxon>Myxozoa</taxon>
        <taxon>Myxosporea</taxon>
        <taxon>Bivalvulida</taxon>
        <taxon>Platysporina</taxon>
        <taxon>Myxobolidae</taxon>
        <taxon>Thelohanellus</taxon>
    </lineage>
</organism>
<protein>
    <submittedName>
        <fullName evidence="1">Uncharacterized protein</fullName>
    </submittedName>
</protein>
<name>A0A0C2JFJ7_THEKT</name>
<dbReference type="AlphaFoldDB" id="A0A0C2JFJ7"/>
<evidence type="ECO:0000313" key="1">
    <source>
        <dbReference type="EMBL" id="KII68043.1"/>
    </source>
</evidence>
<dbReference type="EMBL" id="JWZT01002984">
    <property type="protein sequence ID" value="KII68043.1"/>
    <property type="molecule type" value="Genomic_DNA"/>
</dbReference>
<evidence type="ECO:0000313" key="2">
    <source>
        <dbReference type="Proteomes" id="UP000031668"/>
    </source>
</evidence>